<proteinExistence type="predicted"/>
<gene>
    <name evidence="1" type="ORF">MN202_15120</name>
</gene>
<comment type="caution">
    <text evidence="1">The sequence shown here is derived from an EMBL/GenBank/DDBJ whole genome shotgun (WGS) entry which is preliminary data.</text>
</comment>
<dbReference type="EMBL" id="JALAAR010000014">
    <property type="protein sequence ID" value="MEH8018573.1"/>
    <property type="molecule type" value="Genomic_DNA"/>
</dbReference>
<keyword evidence="2" id="KW-1185">Reference proteome</keyword>
<protein>
    <recommendedName>
        <fullName evidence="3">Cold shock protein, CspA family</fullName>
    </recommendedName>
</protein>
<organism evidence="1 2">
    <name type="scientific">Rheinheimera muenzenbergensis</name>
    <dbReference type="NCBI Taxonomy" id="1193628"/>
    <lineage>
        <taxon>Bacteria</taxon>
        <taxon>Pseudomonadati</taxon>
        <taxon>Pseudomonadota</taxon>
        <taxon>Gammaproteobacteria</taxon>
        <taxon>Chromatiales</taxon>
        <taxon>Chromatiaceae</taxon>
        <taxon>Rheinheimera</taxon>
    </lineage>
</organism>
<accession>A0ABU8C9I0</accession>
<sequence>MKHELWMDEEGLGTFCLAGERGDDARALLEPGSKLVWSCDAKDFGIIQPLLKGNRVFVHIKALQNRSH</sequence>
<evidence type="ECO:0008006" key="3">
    <source>
        <dbReference type="Google" id="ProtNLM"/>
    </source>
</evidence>
<dbReference type="RefSeq" id="WP_335736977.1">
    <property type="nucleotide sequence ID" value="NZ_JALAAR010000014.1"/>
</dbReference>
<reference evidence="1 2" key="1">
    <citation type="journal article" date="2023" name="Ecotoxicol. Environ. Saf.">
        <title>Mercury remediation potential of mercury-resistant strain Rheinheimera metallidurans sp. nov. isolated from a municipal waste dumping site.</title>
        <authorList>
            <person name="Yadav V."/>
            <person name="Manjhi A."/>
            <person name="Vadakedath N."/>
        </authorList>
    </citation>
    <scope>NUCLEOTIDE SEQUENCE [LARGE SCALE GENOMIC DNA]</scope>
    <source>
        <strain evidence="1 2">E-49</strain>
    </source>
</reference>
<dbReference type="Proteomes" id="UP001375382">
    <property type="component" value="Unassembled WGS sequence"/>
</dbReference>
<evidence type="ECO:0000313" key="1">
    <source>
        <dbReference type="EMBL" id="MEH8018573.1"/>
    </source>
</evidence>
<name>A0ABU8C9I0_9GAMM</name>
<evidence type="ECO:0000313" key="2">
    <source>
        <dbReference type="Proteomes" id="UP001375382"/>
    </source>
</evidence>